<evidence type="ECO:0000256" key="3">
    <source>
        <dbReference type="ARBA" id="ARBA00022692"/>
    </source>
</evidence>
<evidence type="ECO:0000256" key="6">
    <source>
        <dbReference type="SAM" id="Phobius"/>
    </source>
</evidence>
<dbReference type="GO" id="GO:0005315">
    <property type="term" value="F:phosphate transmembrane transporter activity"/>
    <property type="evidence" value="ECO:0007669"/>
    <property type="project" value="InterPro"/>
</dbReference>
<dbReference type="InterPro" id="IPR001204">
    <property type="entry name" value="Phos_transporter"/>
</dbReference>
<reference evidence="7 8" key="1">
    <citation type="submission" date="2020-05" db="EMBL/GenBank/DDBJ databases">
        <title>Thiomicrorhabdus sediminis sp.nov. and Thiomicrorhabdus xiamenensis sp.nov., novel sulfur-oxidizing bacteria isolated from coastal sediment.</title>
        <authorList>
            <person name="Liu X."/>
        </authorList>
    </citation>
    <scope>NUCLEOTIDE SEQUENCE [LARGE SCALE GENOMIC DNA]</scope>
    <source>
        <strain evidence="7 8">G2</strain>
    </source>
</reference>
<keyword evidence="8" id="KW-1185">Reference proteome</keyword>
<feature type="transmembrane region" description="Helical" evidence="6">
    <location>
        <begin position="321"/>
        <end position="343"/>
    </location>
</feature>
<keyword evidence="5 6" id="KW-0472">Membrane</keyword>
<dbReference type="GO" id="GO:0035435">
    <property type="term" value="P:phosphate ion transmembrane transport"/>
    <property type="evidence" value="ECO:0007669"/>
    <property type="project" value="TreeGrafter"/>
</dbReference>
<name>A0A7D4NPA5_9GAMM</name>
<feature type="transmembrane region" description="Helical" evidence="6">
    <location>
        <begin position="77"/>
        <end position="99"/>
    </location>
</feature>
<feature type="transmembrane region" description="Helical" evidence="6">
    <location>
        <begin position="227"/>
        <end position="251"/>
    </location>
</feature>
<dbReference type="RefSeq" id="WP_173283927.1">
    <property type="nucleotide sequence ID" value="NZ_CP054020.1"/>
</dbReference>
<dbReference type="PANTHER" id="PTHR11101">
    <property type="entry name" value="PHOSPHATE TRANSPORTER"/>
    <property type="match status" value="1"/>
</dbReference>
<keyword evidence="3 6" id="KW-0812">Transmembrane</keyword>
<keyword evidence="4 6" id="KW-1133">Transmembrane helix</keyword>
<protein>
    <submittedName>
        <fullName evidence="7">Inorganic phosphate transporter</fullName>
    </submittedName>
</protein>
<dbReference type="PANTHER" id="PTHR11101:SF80">
    <property type="entry name" value="PHOSPHATE TRANSPORTER"/>
    <property type="match status" value="1"/>
</dbReference>
<dbReference type="KEGG" id="txa:HQN79_01430"/>
<sequence>MELSFFLLIMVVIVVALYDFTNGFHDSADMVATAIASGAMKASVAIIIAGIFTFIGPLVMGLAVADTIGTFVDISDAQVHSAQSLVIGALLAAISYNLITWKLGYPSSSSNSLAGGLVGAGLALLGNQQVNWGIEALLNGQLDGVMKVIVGLFASPFLGLLIGFLLMKLILSLFKNFTYRIRNLFIASQYFSVAWLGFSHGANDAQKGMAIIGMMLLASGQTQSFEIPLWTILLCTSAITLGTFFGGWRIIKTLGFEIYRVRVVHSVANQLSASLVNTMATLIGAPTSTTQVVTATLIGNGAAEKPRHVNWLKAKGIVTGWFLNVPISMLLGALYATFIFHLFGGSHV</sequence>
<comment type="subcellular location">
    <subcellularLocation>
        <location evidence="1">Membrane</location>
        <topology evidence="1">Multi-pass membrane protein</topology>
    </subcellularLocation>
</comment>
<proteinExistence type="predicted"/>
<evidence type="ECO:0000313" key="8">
    <source>
        <dbReference type="Proteomes" id="UP000504724"/>
    </source>
</evidence>
<feature type="transmembrane region" description="Helical" evidence="6">
    <location>
        <begin position="6"/>
        <end position="24"/>
    </location>
</feature>
<evidence type="ECO:0000256" key="4">
    <source>
        <dbReference type="ARBA" id="ARBA00022989"/>
    </source>
</evidence>
<keyword evidence="2" id="KW-0813">Transport</keyword>
<feature type="transmembrane region" description="Helical" evidence="6">
    <location>
        <begin position="111"/>
        <end position="128"/>
    </location>
</feature>
<organism evidence="7 8">
    <name type="scientific">Thiomicrorhabdus xiamenensis</name>
    <dbReference type="NCBI Taxonomy" id="2739063"/>
    <lineage>
        <taxon>Bacteria</taxon>
        <taxon>Pseudomonadati</taxon>
        <taxon>Pseudomonadota</taxon>
        <taxon>Gammaproteobacteria</taxon>
        <taxon>Thiotrichales</taxon>
        <taxon>Piscirickettsiaceae</taxon>
        <taxon>Thiomicrorhabdus</taxon>
    </lineage>
</organism>
<accession>A0A7D4NPA5</accession>
<dbReference type="EMBL" id="CP054020">
    <property type="protein sequence ID" value="QKI88331.1"/>
    <property type="molecule type" value="Genomic_DNA"/>
</dbReference>
<evidence type="ECO:0000256" key="1">
    <source>
        <dbReference type="ARBA" id="ARBA00004141"/>
    </source>
</evidence>
<feature type="transmembrane region" description="Helical" evidence="6">
    <location>
        <begin position="183"/>
        <end position="202"/>
    </location>
</feature>
<dbReference type="AlphaFoldDB" id="A0A7D4NPA5"/>
<gene>
    <name evidence="7" type="ORF">HQN79_01430</name>
</gene>
<evidence type="ECO:0000256" key="2">
    <source>
        <dbReference type="ARBA" id="ARBA00022448"/>
    </source>
</evidence>
<feature type="transmembrane region" description="Helical" evidence="6">
    <location>
        <begin position="44"/>
        <end position="65"/>
    </location>
</feature>
<dbReference type="Pfam" id="PF01384">
    <property type="entry name" value="PHO4"/>
    <property type="match status" value="1"/>
</dbReference>
<dbReference type="Proteomes" id="UP000504724">
    <property type="component" value="Chromosome"/>
</dbReference>
<dbReference type="GO" id="GO:0016020">
    <property type="term" value="C:membrane"/>
    <property type="evidence" value="ECO:0007669"/>
    <property type="project" value="UniProtKB-SubCell"/>
</dbReference>
<feature type="transmembrane region" description="Helical" evidence="6">
    <location>
        <begin position="148"/>
        <end position="171"/>
    </location>
</feature>
<evidence type="ECO:0000256" key="5">
    <source>
        <dbReference type="ARBA" id="ARBA00023136"/>
    </source>
</evidence>
<evidence type="ECO:0000313" key="7">
    <source>
        <dbReference type="EMBL" id="QKI88331.1"/>
    </source>
</evidence>